<proteinExistence type="predicted"/>
<evidence type="ECO:0000256" key="1">
    <source>
        <dbReference type="SAM" id="MobiDB-lite"/>
    </source>
</evidence>
<name>A0AA49JCH2_9BACT</name>
<reference evidence="2" key="2">
    <citation type="journal article" date="2024" name="Antonie Van Leeuwenhoek">
        <title>Roseihalotalea indica gen. nov., sp. nov., a halophilic Bacteroidetes from mesopelagic Southwest Indian Ocean with higher carbohydrate metabolic potential.</title>
        <authorList>
            <person name="Chen B."/>
            <person name="Zhang M."/>
            <person name="Lin D."/>
            <person name="Ye J."/>
            <person name="Tang K."/>
        </authorList>
    </citation>
    <scope>NUCLEOTIDE SEQUENCE</scope>
    <source>
        <strain evidence="2">TK19036</strain>
    </source>
</reference>
<feature type="compositionally biased region" description="Low complexity" evidence="1">
    <location>
        <begin position="105"/>
        <end position="114"/>
    </location>
</feature>
<protein>
    <submittedName>
        <fullName evidence="2">DUF3127 domain-containing protein</fullName>
    </submittedName>
</protein>
<gene>
    <name evidence="2" type="ORF">K4G66_20385</name>
</gene>
<dbReference type="SUPFAM" id="SSF50249">
    <property type="entry name" value="Nucleic acid-binding proteins"/>
    <property type="match status" value="1"/>
</dbReference>
<accession>A0AA49JCH2</accession>
<evidence type="ECO:0000313" key="2">
    <source>
        <dbReference type="EMBL" id="WKN34736.1"/>
    </source>
</evidence>
<dbReference type="Pfam" id="PF11325">
    <property type="entry name" value="DUF3127"/>
    <property type="match status" value="1"/>
</dbReference>
<dbReference type="InterPro" id="IPR021474">
    <property type="entry name" value="DUF3127"/>
</dbReference>
<sequence length="132" mass="14842">MEIQGKLIELSDTTQVTDSFRKREFVVEYADNPQYPEYVKFECIQDRCDLLDSFQVGQEIMISFNLKGRKWVDPQGNTKYFNSLQAWRLQPASSSEAPAPPPPSSSSSSSTKSSGNDDALFSASDDEDDLPF</sequence>
<reference evidence="2" key="1">
    <citation type="journal article" date="2023" name="Comput. Struct. Biotechnol. J.">
        <title>Discovery of a novel marine Bacteroidetes with a rich repertoire of carbohydrate-active enzymes.</title>
        <authorList>
            <person name="Chen B."/>
            <person name="Liu G."/>
            <person name="Chen Q."/>
            <person name="Wang H."/>
            <person name="Liu L."/>
            <person name="Tang K."/>
        </authorList>
    </citation>
    <scope>NUCLEOTIDE SEQUENCE</scope>
    <source>
        <strain evidence="2">TK19036</strain>
    </source>
</reference>
<feature type="region of interest" description="Disordered" evidence="1">
    <location>
        <begin position="91"/>
        <end position="132"/>
    </location>
</feature>
<organism evidence="2">
    <name type="scientific">Roseihalotalea indica</name>
    <dbReference type="NCBI Taxonomy" id="2867963"/>
    <lineage>
        <taxon>Bacteria</taxon>
        <taxon>Pseudomonadati</taxon>
        <taxon>Bacteroidota</taxon>
        <taxon>Cytophagia</taxon>
        <taxon>Cytophagales</taxon>
        <taxon>Catalimonadaceae</taxon>
        <taxon>Roseihalotalea</taxon>
    </lineage>
</organism>
<dbReference type="InterPro" id="IPR012340">
    <property type="entry name" value="NA-bd_OB-fold"/>
</dbReference>
<dbReference type="AlphaFoldDB" id="A0AA49JCH2"/>
<dbReference type="EMBL" id="CP120682">
    <property type="protein sequence ID" value="WKN34736.1"/>
    <property type="molecule type" value="Genomic_DNA"/>
</dbReference>